<proteinExistence type="inferred from homology"/>
<feature type="domain" description="PPIase FKBP-type" evidence="14">
    <location>
        <begin position="161"/>
        <end position="221"/>
    </location>
</feature>
<sequence length="436" mass="48464">MQVSVEAGEGLERRMKVHLPFEQISGEVDKRLQKYARSARLPGFRPGKVPMKVLRQRYGEQLHQEVLADMVESSFMEALNQESLKPAGTPQIEPDFDLEDQRIGFTATFEVMPEFELASLAGQVVKRPVAEVTEADLDAMIQRLREQRKTWGAVERAAETGDQMTISYRGTVDDEAFEGGSSSGVKIELGAGRMIPGFEDGLAGAAPGESRTLDLTFPDPYQAKHLAGKAVRFEVTVDAVAEPVLPEVDDDFLKEFGVDDGDVGRFRSDVRANMERELKDRIKARTKERVMDVLLASNEIAVPSALVQKEASAMGEQMRQAMRGAQVQLPPEFFTDAARRRVALGLILGKMVSENEITVDKDRVRQAVEEMASTYEQPQEVIDYYYGDPSHLSQVETSVLEEQVVELVLNQVETADEQLSFDELTRSESASEQASA</sequence>
<accession>A0A6P1DTL9</accession>
<dbReference type="SUPFAM" id="SSF54534">
    <property type="entry name" value="FKBP-like"/>
    <property type="match status" value="1"/>
</dbReference>
<dbReference type="SUPFAM" id="SSF109998">
    <property type="entry name" value="Triger factor/SurA peptide-binding domain-like"/>
    <property type="match status" value="1"/>
</dbReference>
<dbReference type="InterPro" id="IPR001179">
    <property type="entry name" value="PPIase_FKBP_dom"/>
</dbReference>
<evidence type="ECO:0000313" key="16">
    <source>
        <dbReference type="Proteomes" id="UP000471640"/>
    </source>
</evidence>
<dbReference type="InterPro" id="IPR005215">
    <property type="entry name" value="Trig_fac"/>
</dbReference>
<dbReference type="InterPro" id="IPR037041">
    <property type="entry name" value="Trigger_fac_C_sf"/>
</dbReference>
<comment type="subcellular location">
    <subcellularLocation>
        <location evidence="11">Cytoplasm</location>
    </subcellularLocation>
    <text evidence="11">About half TF is bound to the ribosome near the polypeptide exit tunnel while the other half is free in the cytoplasm.</text>
</comment>
<keyword evidence="6 11" id="KW-0697">Rotamase</keyword>
<keyword evidence="8 11" id="KW-0413">Isomerase</keyword>
<evidence type="ECO:0000259" key="14">
    <source>
        <dbReference type="PROSITE" id="PS50059"/>
    </source>
</evidence>
<dbReference type="AlphaFoldDB" id="A0A6P1DTL9"/>
<comment type="similarity">
    <text evidence="2 11 13">Belongs to the FKBP-type PPIase family. Tig subfamily.</text>
</comment>
<dbReference type="Pfam" id="PF05697">
    <property type="entry name" value="Trigger_N"/>
    <property type="match status" value="1"/>
</dbReference>
<dbReference type="PANTHER" id="PTHR30560">
    <property type="entry name" value="TRIGGER FACTOR CHAPERONE AND PEPTIDYL-PROLYL CIS/TRANS ISOMERASE"/>
    <property type="match status" value="1"/>
</dbReference>
<comment type="caution">
    <text evidence="15">The sequence shown here is derived from an EMBL/GenBank/DDBJ whole genome shotgun (WGS) entry which is preliminary data.</text>
</comment>
<evidence type="ECO:0000256" key="2">
    <source>
        <dbReference type="ARBA" id="ARBA00005464"/>
    </source>
</evidence>
<dbReference type="GO" id="GO:0043022">
    <property type="term" value="F:ribosome binding"/>
    <property type="evidence" value="ECO:0007669"/>
    <property type="project" value="TreeGrafter"/>
</dbReference>
<dbReference type="RefSeq" id="WP_164653029.1">
    <property type="nucleotide sequence ID" value="NZ_JAAIJR010000020.1"/>
</dbReference>
<dbReference type="InterPro" id="IPR046357">
    <property type="entry name" value="PPIase_dom_sf"/>
</dbReference>
<evidence type="ECO:0000256" key="7">
    <source>
        <dbReference type="ARBA" id="ARBA00023186"/>
    </source>
</evidence>
<dbReference type="PANTHER" id="PTHR30560:SF3">
    <property type="entry name" value="TRIGGER FACTOR-LIKE PROTEIN TIG, CHLOROPLASTIC"/>
    <property type="match status" value="1"/>
</dbReference>
<dbReference type="Gene3D" id="3.10.50.40">
    <property type="match status" value="1"/>
</dbReference>
<evidence type="ECO:0000256" key="3">
    <source>
        <dbReference type="ARBA" id="ARBA00013194"/>
    </source>
</evidence>
<dbReference type="InterPro" id="IPR027304">
    <property type="entry name" value="Trigger_fact/SurA_dom_sf"/>
</dbReference>
<dbReference type="Pfam" id="PF00254">
    <property type="entry name" value="FKBP_C"/>
    <property type="match status" value="1"/>
</dbReference>
<reference evidence="15 16" key="2">
    <citation type="submission" date="2020-02" db="EMBL/GenBank/DDBJ databases">
        <title>Genome sequences of Thiorhodococcus mannitoliphagus and Thiorhodococcus minor, purple sulfur photosynthetic bacteria in the gammaproteobacterial family, Chromatiaceae.</title>
        <authorList>
            <person name="Aviles F.A."/>
            <person name="Meyer T.E."/>
            <person name="Kyndt J.A."/>
        </authorList>
    </citation>
    <scope>NUCLEOTIDE SEQUENCE [LARGE SCALE GENOMIC DNA]</scope>
    <source>
        <strain evidence="15 16">DSM 18266</strain>
    </source>
</reference>
<keyword evidence="5 11" id="KW-0132">Cell division</keyword>
<reference evidence="16" key="1">
    <citation type="journal article" date="2020" name="Microbiol. Resour. Announc.">
        <title>Draft Genome Sequences of Thiorhodococcus mannitoliphagus and Thiorhodococcus minor, Purple Sulfur Photosynthetic Bacteria in the Gammaproteobacterial Family Chromatiaceae.</title>
        <authorList>
            <person name="Aviles F.A."/>
            <person name="Meyer T.E."/>
            <person name="Kyndt J.A."/>
        </authorList>
    </citation>
    <scope>NUCLEOTIDE SEQUENCE [LARGE SCALE GENOMIC DNA]</scope>
    <source>
        <strain evidence="16">DSM 18266</strain>
    </source>
</reference>
<dbReference type="InterPro" id="IPR008881">
    <property type="entry name" value="Trigger_fac_ribosome-bd_bac"/>
</dbReference>
<dbReference type="GO" id="GO:0051301">
    <property type="term" value="P:cell division"/>
    <property type="evidence" value="ECO:0007669"/>
    <property type="project" value="UniProtKB-KW"/>
</dbReference>
<keyword evidence="16" id="KW-1185">Reference proteome</keyword>
<dbReference type="InterPro" id="IPR008880">
    <property type="entry name" value="Trigger_fac_C"/>
</dbReference>
<evidence type="ECO:0000256" key="5">
    <source>
        <dbReference type="ARBA" id="ARBA00022618"/>
    </source>
</evidence>
<keyword evidence="11" id="KW-0963">Cytoplasm</keyword>
<organism evidence="15 16">
    <name type="scientific">Thiorhodococcus mannitoliphagus</name>
    <dbReference type="NCBI Taxonomy" id="329406"/>
    <lineage>
        <taxon>Bacteria</taxon>
        <taxon>Pseudomonadati</taxon>
        <taxon>Pseudomonadota</taxon>
        <taxon>Gammaproteobacteria</taxon>
        <taxon>Chromatiales</taxon>
        <taxon>Chromatiaceae</taxon>
        <taxon>Thiorhodococcus</taxon>
    </lineage>
</organism>
<dbReference type="GO" id="GO:0051083">
    <property type="term" value="P:'de novo' cotranslational protein folding"/>
    <property type="evidence" value="ECO:0007669"/>
    <property type="project" value="TreeGrafter"/>
</dbReference>
<evidence type="ECO:0000256" key="11">
    <source>
        <dbReference type="HAMAP-Rule" id="MF_00303"/>
    </source>
</evidence>
<dbReference type="Gene3D" id="1.10.3120.10">
    <property type="entry name" value="Trigger factor, C-terminal domain"/>
    <property type="match status" value="1"/>
</dbReference>
<comment type="domain">
    <text evidence="11">Consists of 3 domains; the N-terminus binds the ribosome, the middle domain has PPIase activity, while the C-terminus has intrinsic chaperone activity on its own.</text>
</comment>
<keyword evidence="9 11" id="KW-0131">Cell cycle</keyword>
<dbReference type="InterPro" id="IPR036611">
    <property type="entry name" value="Trigger_fac_ribosome-bd_sf"/>
</dbReference>
<evidence type="ECO:0000256" key="8">
    <source>
        <dbReference type="ARBA" id="ARBA00023235"/>
    </source>
</evidence>
<name>A0A6P1DTL9_9GAMM</name>
<evidence type="ECO:0000256" key="10">
    <source>
        <dbReference type="ARBA" id="ARBA00029986"/>
    </source>
</evidence>
<dbReference type="SUPFAM" id="SSF102735">
    <property type="entry name" value="Trigger factor ribosome-binding domain"/>
    <property type="match status" value="1"/>
</dbReference>
<dbReference type="HAMAP" id="MF_00303">
    <property type="entry name" value="Trigger_factor_Tig"/>
    <property type="match status" value="1"/>
</dbReference>
<evidence type="ECO:0000256" key="12">
    <source>
        <dbReference type="PROSITE-ProRule" id="PRU00277"/>
    </source>
</evidence>
<dbReference type="GO" id="GO:0044183">
    <property type="term" value="F:protein folding chaperone"/>
    <property type="evidence" value="ECO:0007669"/>
    <property type="project" value="TreeGrafter"/>
</dbReference>
<dbReference type="GO" id="GO:0005737">
    <property type="term" value="C:cytoplasm"/>
    <property type="evidence" value="ECO:0007669"/>
    <property type="project" value="UniProtKB-SubCell"/>
</dbReference>
<protein>
    <recommendedName>
        <fullName evidence="4 11">Trigger factor</fullName>
        <shortName evidence="11">TF</shortName>
        <ecNumber evidence="3 11">5.2.1.8</ecNumber>
    </recommendedName>
    <alternativeName>
        <fullName evidence="10 11">PPIase</fullName>
    </alternativeName>
</protein>
<gene>
    <name evidence="11" type="primary">tig</name>
    <name evidence="15" type="ORF">G3480_06855</name>
</gene>
<evidence type="ECO:0000256" key="4">
    <source>
        <dbReference type="ARBA" id="ARBA00016902"/>
    </source>
</evidence>
<evidence type="ECO:0000256" key="9">
    <source>
        <dbReference type="ARBA" id="ARBA00023306"/>
    </source>
</evidence>
<dbReference type="EMBL" id="JAAIJR010000020">
    <property type="protein sequence ID" value="NEX20036.1"/>
    <property type="molecule type" value="Genomic_DNA"/>
</dbReference>
<dbReference type="GO" id="GO:0015031">
    <property type="term" value="P:protein transport"/>
    <property type="evidence" value="ECO:0007669"/>
    <property type="project" value="UniProtKB-UniRule"/>
</dbReference>
<dbReference type="Proteomes" id="UP000471640">
    <property type="component" value="Unassembled WGS sequence"/>
</dbReference>
<dbReference type="NCBIfam" id="TIGR00115">
    <property type="entry name" value="tig"/>
    <property type="match status" value="1"/>
</dbReference>
<dbReference type="PIRSF" id="PIRSF003095">
    <property type="entry name" value="Trigger_factor"/>
    <property type="match status" value="1"/>
</dbReference>
<dbReference type="GO" id="GO:0043335">
    <property type="term" value="P:protein unfolding"/>
    <property type="evidence" value="ECO:0007669"/>
    <property type="project" value="TreeGrafter"/>
</dbReference>
<dbReference type="Pfam" id="PF05698">
    <property type="entry name" value="Trigger_C"/>
    <property type="match status" value="1"/>
</dbReference>
<comment type="catalytic activity">
    <reaction evidence="1 11 12">
        <text>[protein]-peptidylproline (omega=180) = [protein]-peptidylproline (omega=0)</text>
        <dbReference type="Rhea" id="RHEA:16237"/>
        <dbReference type="Rhea" id="RHEA-COMP:10747"/>
        <dbReference type="Rhea" id="RHEA-COMP:10748"/>
        <dbReference type="ChEBI" id="CHEBI:83833"/>
        <dbReference type="ChEBI" id="CHEBI:83834"/>
        <dbReference type="EC" id="5.2.1.8"/>
    </reaction>
</comment>
<dbReference type="EC" id="5.2.1.8" evidence="3 11"/>
<dbReference type="PROSITE" id="PS50059">
    <property type="entry name" value="FKBP_PPIASE"/>
    <property type="match status" value="1"/>
</dbReference>
<evidence type="ECO:0000256" key="6">
    <source>
        <dbReference type="ARBA" id="ARBA00023110"/>
    </source>
</evidence>
<keyword evidence="7 11" id="KW-0143">Chaperone</keyword>
<dbReference type="FunFam" id="3.10.50.40:FF:000001">
    <property type="entry name" value="Trigger factor"/>
    <property type="match status" value="1"/>
</dbReference>
<evidence type="ECO:0000256" key="13">
    <source>
        <dbReference type="RuleBase" id="RU003914"/>
    </source>
</evidence>
<dbReference type="GO" id="GO:0003755">
    <property type="term" value="F:peptidyl-prolyl cis-trans isomerase activity"/>
    <property type="evidence" value="ECO:0007669"/>
    <property type="project" value="UniProtKB-UniRule"/>
</dbReference>
<dbReference type="Gene3D" id="3.30.70.1050">
    <property type="entry name" value="Trigger factor ribosome-binding domain"/>
    <property type="match status" value="1"/>
</dbReference>
<evidence type="ECO:0000256" key="1">
    <source>
        <dbReference type="ARBA" id="ARBA00000971"/>
    </source>
</evidence>
<evidence type="ECO:0000313" key="15">
    <source>
        <dbReference type="EMBL" id="NEX20036.1"/>
    </source>
</evidence>
<comment type="function">
    <text evidence="11">Involved in protein export. Acts as a chaperone by maintaining the newly synthesized protein in an open conformation. Functions as a peptidyl-prolyl cis-trans isomerase.</text>
</comment>